<evidence type="ECO:0000313" key="3">
    <source>
        <dbReference type="Proteomes" id="UP001176021"/>
    </source>
</evidence>
<keyword evidence="3" id="KW-1185">Reference proteome</keyword>
<proteinExistence type="predicted"/>
<evidence type="ECO:0000259" key="1">
    <source>
        <dbReference type="Pfam" id="PF01844"/>
    </source>
</evidence>
<keyword evidence="2" id="KW-0255">Endonuclease</keyword>
<sequence length="72" mass="8260">MSITDFSEKLVVKEKVPVTHGGTRKYNNLQLVHGYCNRQYGKVFPLKGEPPNEQQKQEGCKTIRQLRLAEIS</sequence>
<name>A0ABT8QPW0_9FIRM</name>
<dbReference type="Pfam" id="PF01844">
    <property type="entry name" value="HNH"/>
    <property type="match status" value="1"/>
</dbReference>
<dbReference type="Proteomes" id="UP001176021">
    <property type="component" value="Unassembled WGS sequence"/>
</dbReference>
<protein>
    <submittedName>
        <fullName evidence="2">HNH endonuclease</fullName>
    </submittedName>
</protein>
<keyword evidence="2" id="KW-0378">Hydrolase</keyword>
<dbReference type="CDD" id="cd00085">
    <property type="entry name" value="HNHc"/>
    <property type="match status" value="1"/>
</dbReference>
<dbReference type="RefSeq" id="WP_301999007.1">
    <property type="nucleotide sequence ID" value="NZ_JAMJEV010000005.1"/>
</dbReference>
<keyword evidence="2" id="KW-0540">Nuclease</keyword>
<dbReference type="InterPro" id="IPR002711">
    <property type="entry name" value="HNH"/>
</dbReference>
<reference evidence="2" key="1">
    <citation type="submission" date="2022-05" db="EMBL/GenBank/DDBJ databases">
        <title>Expanded diversity of anoxic marine methylotrophy in a Black Sea sulfate reducing microorganism.</title>
        <authorList>
            <person name="Fischer P.Q."/>
            <person name="Stams A.J.M."/>
            <person name="Villanueva L."/>
            <person name="Sousa D.Z."/>
        </authorList>
    </citation>
    <scope>NUCLEOTIDE SEQUENCE</scope>
    <source>
        <strain evidence="2">P130</strain>
    </source>
</reference>
<dbReference type="GO" id="GO:0004519">
    <property type="term" value="F:endonuclease activity"/>
    <property type="evidence" value="ECO:0007669"/>
    <property type="project" value="UniProtKB-KW"/>
</dbReference>
<organism evidence="2 3">
    <name type="scientific">Desulfosporosinus nitroreducens</name>
    <dbReference type="NCBI Taxonomy" id="2018668"/>
    <lineage>
        <taxon>Bacteria</taxon>
        <taxon>Bacillati</taxon>
        <taxon>Bacillota</taxon>
        <taxon>Clostridia</taxon>
        <taxon>Eubacteriales</taxon>
        <taxon>Desulfitobacteriaceae</taxon>
        <taxon>Desulfosporosinus</taxon>
    </lineage>
</organism>
<evidence type="ECO:0000313" key="2">
    <source>
        <dbReference type="EMBL" id="MDO0822529.1"/>
    </source>
</evidence>
<dbReference type="EMBL" id="JAMJEV010000005">
    <property type="protein sequence ID" value="MDO0822529.1"/>
    <property type="molecule type" value="Genomic_DNA"/>
</dbReference>
<gene>
    <name evidence="2" type="ORF">M8H41_06625</name>
</gene>
<feature type="domain" description="HNH" evidence="1">
    <location>
        <begin position="16"/>
        <end position="41"/>
    </location>
</feature>
<accession>A0ABT8QPW0</accession>
<comment type="caution">
    <text evidence="2">The sequence shown here is derived from an EMBL/GenBank/DDBJ whole genome shotgun (WGS) entry which is preliminary data.</text>
</comment>
<dbReference type="InterPro" id="IPR003615">
    <property type="entry name" value="HNH_nuc"/>
</dbReference>